<feature type="transmembrane region" description="Helical" evidence="3">
    <location>
        <begin position="6"/>
        <end position="25"/>
    </location>
</feature>
<evidence type="ECO:0000256" key="2">
    <source>
        <dbReference type="ARBA" id="ARBA00023008"/>
    </source>
</evidence>
<comment type="caution">
    <text evidence="5">The sequence shown here is derived from an EMBL/GenBank/DDBJ whole genome shotgun (WGS) entry which is preliminary data.</text>
</comment>
<keyword evidence="6" id="KW-1185">Reference proteome</keyword>
<evidence type="ECO:0000259" key="4">
    <source>
        <dbReference type="PROSITE" id="PS51352"/>
    </source>
</evidence>
<dbReference type="Proteomes" id="UP001143543">
    <property type="component" value="Unassembled WGS sequence"/>
</dbReference>
<dbReference type="PROSITE" id="PS51352">
    <property type="entry name" value="THIOREDOXIN_2"/>
    <property type="match status" value="1"/>
</dbReference>
<evidence type="ECO:0000313" key="6">
    <source>
        <dbReference type="Proteomes" id="UP001143543"/>
    </source>
</evidence>
<protein>
    <submittedName>
        <fullName evidence="5">Photosynthetic protein synthase II</fullName>
    </submittedName>
</protein>
<proteinExistence type="inferred from homology"/>
<dbReference type="SUPFAM" id="SSF52833">
    <property type="entry name" value="Thioredoxin-like"/>
    <property type="match status" value="1"/>
</dbReference>
<keyword evidence="3" id="KW-0472">Membrane</keyword>
<organism evidence="5 6">
    <name type="scientific">Neptunitalea lumnitzerae</name>
    <dbReference type="NCBI Taxonomy" id="2965509"/>
    <lineage>
        <taxon>Bacteria</taxon>
        <taxon>Pseudomonadati</taxon>
        <taxon>Bacteroidota</taxon>
        <taxon>Flavobacteriia</taxon>
        <taxon>Flavobacteriales</taxon>
        <taxon>Flavobacteriaceae</taxon>
        <taxon>Neptunitalea</taxon>
    </lineage>
</organism>
<evidence type="ECO:0000256" key="3">
    <source>
        <dbReference type="SAM" id="Phobius"/>
    </source>
</evidence>
<keyword evidence="3" id="KW-0812">Transmembrane</keyword>
<comment type="similarity">
    <text evidence="1">Belongs to the SCO1/2 family.</text>
</comment>
<evidence type="ECO:0000313" key="5">
    <source>
        <dbReference type="EMBL" id="GLB50667.1"/>
    </source>
</evidence>
<sequence length="226" mass="25534">MKNKSYVIGLIVIIVVFGFLTFRMVSKKIQSNTVIDEDRHRVAAEEYVEMKTIGKAPEFSFTDQNGETITNKDYEGKVYVAEFFFTTCPSICPIMNRNMIKVQDHFLTNDDFAIASFSIDPEHDTPEVLKKYAEGYGVVNENWHFLTGKGQNEVFDLANTGFNIYVGEGDASNGGFEHSGLFALIDKKGNIVSRLDENGNPIIYYDGLKEEELQKLITDIGIELKK</sequence>
<reference evidence="5" key="1">
    <citation type="submission" date="2022-07" db="EMBL/GenBank/DDBJ databases">
        <title>Taxonomy of Novel Oxalotrophic and Methylotrophic Bacteria.</title>
        <authorList>
            <person name="Sahin N."/>
            <person name="Tani A."/>
        </authorList>
    </citation>
    <scope>NUCLEOTIDE SEQUENCE</scope>
    <source>
        <strain evidence="5">Y10</strain>
    </source>
</reference>
<dbReference type="Pfam" id="PF02630">
    <property type="entry name" value="SCO1-SenC"/>
    <property type="match status" value="1"/>
</dbReference>
<dbReference type="PANTHER" id="PTHR12151">
    <property type="entry name" value="ELECTRON TRANSPORT PROTIN SCO1/SENC FAMILY MEMBER"/>
    <property type="match status" value="1"/>
</dbReference>
<gene>
    <name evidence="5" type="primary">ypmQ_2</name>
    <name evidence="5" type="ORF">Y10_30350</name>
</gene>
<dbReference type="EMBL" id="BRVO01000004">
    <property type="protein sequence ID" value="GLB50667.1"/>
    <property type="molecule type" value="Genomic_DNA"/>
</dbReference>
<dbReference type="InterPro" id="IPR036249">
    <property type="entry name" value="Thioredoxin-like_sf"/>
</dbReference>
<dbReference type="InterPro" id="IPR003782">
    <property type="entry name" value="SCO1/SenC"/>
</dbReference>
<name>A0ABQ5MNU4_9FLAO</name>
<accession>A0ABQ5MNU4</accession>
<feature type="domain" description="Thioredoxin" evidence="4">
    <location>
        <begin position="50"/>
        <end position="218"/>
    </location>
</feature>
<dbReference type="RefSeq" id="WP_281766301.1">
    <property type="nucleotide sequence ID" value="NZ_BRVO01000004.1"/>
</dbReference>
<dbReference type="Gene3D" id="3.40.30.10">
    <property type="entry name" value="Glutaredoxin"/>
    <property type="match status" value="1"/>
</dbReference>
<dbReference type="PANTHER" id="PTHR12151:SF25">
    <property type="entry name" value="LINALOOL DEHYDRATASE_ISOMERASE DOMAIN-CONTAINING PROTEIN"/>
    <property type="match status" value="1"/>
</dbReference>
<keyword evidence="3" id="KW-1133">Transmembrane helix</keyword>
<evidence type="ECO:0000256" key="1">
    <source>
        <dbReference type="ARBA" id="ARBA00010996"/>
    </source>
</evidence>
<dbReference type="CDD" id="cd02968">
    <property type="entry name" value="SCO"/>
    <property type="match status" value="1"/>
</dbReference>
<keyword evidence="2" id="KW-0186">Copper</keyword>
<dbReference type="InterPro" id="IPR013766">
    <property type="entry name" value="Thioredoxin_domain"/>
</dbReference>